<gene>
    <name evidence="2" type="ORF">A9R00_04215</name>
</gene>
<reference evidence="3" key="1">
    <citation type="journal article" date="2017" name="Proc. Natl. Acad. Sci. U.S.A.">
        <title>Simulation of Deepwater Horizon oil plume reveals substrate specialization within a complex community of hydrocarbon degraders.</title>
        <authorList>
            <person name="Hu P."/>
            <person name="Dubinsky E.A."/>
            <person name="Probst A.J."/>
            <person name="Wang J."/>
            <person name="Sieber C.M.K."/>
            <person name="Tom L.M."/>
            <person name="Gardinali P."/>
            <person name="Banfield J.F."/>
            <person name="Atlas R.M."/>
            <person name="Andersen G.L."/>
        </authorList>
    </citation>
    <scope>NUCLEOTIDE SEQUENCE [LARGE SCALE GENOMIC DNA]</scope>
</reference>
<organism evidence="2 3">
    <name type="scientific">Oleispira antarctica</name>
    <dbReference type="NCBI Taxonomy" id="188908"/>
    <lineage>
        <taxon>Bacteria</taxon>
        <taxon>Pseudomonadati</taxon>
        <taxon>Pseudomonadota</taxon>
        <taxon>Gammaproteobacteria</taxon>
        <taxon>Oceanospirillales</taxon>
        <taxon>Oceanospirillaceae</taxon>
        <taxon>Oleispira</taxon>
    </lineage>
</organism>
<feature type="transmembrane region" description="Helical" evidence="1">
    <location>
        <begin position="81"/>
        <end position="99"/>
    </location>
</feature>
<comment type="caution">
    <text evidence="2">The sequence shown here is derived from an EMBL/GenBank/DDBJ whole genome shotgun (WGS) entry which is preliminary data.</text>
</comment>
<name>A0A1Y5I0L3_OLEAN</name>
<accession>A0A1Y5I0L3</accession>
<keyword evidence="1" id="KW-0812">Transmembrane</keyword>
<dbReference type="PANTHER" id="PTHR35867:SF1">
    <property type="entry name" value="PROTEIN RSEC"/>
    <property type="match status" value="1"/>
</dbReference>
<keyword evidence="1" id="KW-0472">Membrane</keyword>
<dbReference type="AlphaFoldDB" id="A0A1Y5I0L3"/>
<dbReference type="PANTHER" id="PTHR35867">
    <property type="entry name" value="PROTEIN RSEC"/>
    <property type="match status" value="1"/>
</dbReference>
<evidence type="ECO:0000313" key="2">
    <source>
        <dbReference type="EMBL" id="OUS40792.1"/>
    </source>
</evidence>
<evidence type="ECO:0000256" key="1">
    <source>
        <dbReference type="SAM" id="Phobius"/>
    </source>
</evidence>
<evidence type="ECO:0000313" key="3">
    <source>
        <dbReference type="Proteomes" id="UP000227088"/>
    </source>
</evidence>
<feature type="transmembrane region" description="Helical" evidence="1">
    <location>
        <begin position="105"/>
        <end position="122"/>
    </location>
</feature>
<dbReference type="InterPro" id="IPR007359">
    <property type="entry name" value="SigmaE_reg_RseC_MucC"/>
</dbReference>
<dbReference type="EMBL" id="MABE01000247">
    <property type="protein sequence ID" value="OUS40792.1"/>
    <property type="molecule type" value="Genomic_DNA"/>
</dbReference>
<dbReference type="Proteomes" id="UP000227088">
    <property type="component" value="Unassembled WGS sequence"/>
</dbReference>
<dbReference type="InterPro" id="IPR026268">
    <property type="entry name" value="RseC"/>
</dbReference>
<dbReference type="PIRSF" id="PIRSF004923">
    <property type="entry name" value="RseC"/>
    <property type="match status" value="1"/>
</dbReference>
<sequence length="156" mass="16942">MIEEQVVITSLEEDGAWVEGVQLSACGSCSAKAGCGSHAMNQLGRKVSLWLPNDDSQCENLSIGQQIVVGLPEGAILRSTLVLYGIPLLFLLLGAIIGHALAGELLSILFSVVFMLLGFKLARSRAEHNRRHWQPKFIRTCALSKAIFEPVNIIKS</sequence>
<protein>
    <submittedName>
        <fullName evidence="2">Uncharacterized protein</fullName>
    </submittedName>
</protein>
<proteinExistence type="predicted"/>
<dbReference type="Pfam" id="PF04246">
    <property type="entry name" value="RseC_MucC"/>
    <property type="match status" value="1"/>
</dbReference>
<keyword evidence="1" id="KW-1133">Transmembrane helix</keyword>